<dbReference type="STRING" id="396268.IV45_GL000224"/>
<name>A0A0R2I1Y2_9LACO</name>
<gene>
    <name evidence="2" type="ORF">IV45_GL000224</name>
</gene>
<feature type="compositionally biased region" description="Basic and acidic residues" evidence="1">
    <location>
        <begin position="85"/>
        <end position="94"/>
    </location>
</feature>
<feature type="region of interest" description="Disordered" evidence="1">
    <location>
        <begin position="85"/>
        <end position="119"/>
    </location>
</feature>
<accession>A0A0R2I1Y2</accession>
<evidence type="ECO:0000313" key="2">
    <source>
        <dbReference type="EMBL" id="KRN59186.1"/>
    </source>
</evidence>
<evidence type="ECO:0008006" key="4">
    <source>
        <dbReference type="Google" id="ProtNLM"/>
    </source>
</evidence>
<dbReference type="AlphaFoldDB" id="A0A0R2I1Y2"/>
<dbReference type="Proteomes" id="UP000050934">
    <property type="component" value="Unassembled WGS sequence"/>
</dbReference>
<dbReference type="EMBL" id="JQBW01000006">
    <property type="protein sequence ID" value="KRN59186.1"/>
    <property type="molecule type" value="Genomic_DNA"/>
</dbReference>
<organism evidence="2 3">
    <name type="scientific">Limosilactobacillus secaliphilus</name>
    <dbReference type="NCBI Taxonomy" id="396268"/>
    <lineage>
        <taxon>Bacteria</taxon>
        <taxon>Bacillati</taxon>
        <taxon>Bacillota</taxon>
        <taxon>Bacilli</taxon>
        <taxon>Lactobacillales</taxon>
        <taxon>Lactobacillaceae</taxon>
        <taxon>Limosilactobacillus</taxon>
    </lineage>
</organism>
<protein>
    <recommendedName>
        <fullName evidence="4">DUF2187 domain-containing protein</fullName>
    </recommendedName>
</protein>
<dbReference type="PATRIC" id="fig|396268.3.peg.225"/>
<keyword evidence="3" id="KW-1185">Reference proteome</keyword>
<reference evidence="2 3" key="1">
    <citation type="journal article" date="2015" name="Genome Announc.">
        <title>Expanding the biotechnology potential of lactobacilli through comparative genomics of 213 strains and associated genera.</title>
        <authorList>
            <person name="Sun Z."/>
            <person name="Harris H.M."/>
            <person name="McCann A."/>
            <person name="Guo C."/>
            <person name="Argimon S."/>
            <person name="Zhang W."/>
            <person name="Yang X."/>
            <person name="Jeffery I.B."/>
            <person name="Cooney J.C."/>
            <person name="Kagawa T.F."/>
            <person name="Liu W."/>
            <person name="Song Y."/>
            <person name="Salvetti E."/>
            <person name="Wrobel A."/>
            <person name="Rasinkangas P."/>
            <person name="Parkhill J."/>
            <person name="Rea M.C."/>
            <person name="O'Sullivan O."/>
            <person name="Ritari J."/>
            <person name="Douillard F.P."/>
            <person name="Paul Ross R."/>
            <person name="Yang R."/>
            <person name="Briner A.E."/>
            <person name="Felis G.E."/>
            <person name="de Vos W.M."/>
            <person name="Barrangou R."/>
            <person name="Klaenhammer T.R."/>
            <person name="Caufield P.W."/>
            <person name="Cui Y."/>
            <person name="Zhang H."/>
            <person name="O'Toole P.W."/>
        </authorList>
    </citation>
    <scope>NUCLEOTIDE SEQUENCE [LARGE SCALE GENOMIC DNA]</scope>
    <source>
        <strain evidence="2 3">DSM 17896</strain>
    </source>
</reference>
<evidence type="ECO:0000313" key="3">
    <source>
        <dbReference type="Proteomes" id="UP000050934"/>
    </source>
</evidence>
<sequence length="119" mass="13185">MAGMTFFKVGDVVEGKKFGQLEHNFSGVVEKVYDNSLMVSIDDFNPSDKSSVNELNGRAVIRKSEAKMLKAVARTDEDRKVAALEEKEAEEKAAKANKTSRKRKSSKAKSKKTKKATDN</sequence>
<comment type="caution">
    <text evidence="2">The sequence shown here is derived from an EMBL/GenBank/DDBJ whole genome shotgun (WGS) entry which is preliminary data.</text>
</comment>
<proteinExistence type="predicted"/>
<evidence type="ECO:0000256" key="1">
    <source>
        <dbReference type="SAM" id="MobiDB-lite"/>
    </source>
</evidence>
<feature type="compositionally biased region" description="Basic residues" evidence="1">
    <location>
        <begin position="98"/>
        <end position="119"/>
    </location>
</feature>